<sequence>MLKIFASIVGAAIALFARFVTALRGVWRGVEPIDKQRIYFANHTSNGDFVMVWTALPAQIRAHTRPVAASDYWLKSKLRAFVGRDVFKAVLIDRRSDKRTDNPVEKMITALDEGSSLIIFPEGGRNMGPDPILPFKTGLFHMGTARPEIDMVPVWIENLNSILPKGEVVPLPLICTVTFGAPIHVDAGETKESFLARAETALVALSPKTQENAT</sequence>
<organism evidence="5 6">
    <name type="scientific">Paramylibacter ulvae</name>
    <dbReference type="NCBI Taxonomy" id="1651968"/>
    <lineage>
        <taxon>Bacteria</taxon>
        <taxon>Pseudomonadati</taxon>
        <taxon>Pseudomonadota</taxon>
        <taxon>Alphaproteobacteria</taxon>
        <taxon>Rhodobacterales</taxon>
        <taxon>Paracoccaceae</taxon>
        <taxon>Paramylibacter</taxon>
    </lineage>
</organism>
<proteinExistence type="predicted"/>
<evidence type="ECO:0000256" key="2">
    <source>
        <dbReference type="ARBA" id="ARBA00022679"/>
    </source>
</evidence>
<dbReference type="Proteomes" id="UP000634455">
    <property type="component" value="Unassembled WGS sequence"/>
</dbReference>
<evidence type="ECO:0000313" key="6">
    <source>
        <dbReference type="Proteomes" id="UP000634455"/>
    </source>
</evidence>
<reference evidence="6" key="1">
    <citation type="journal article" date="2019" name="Int. J. Syst. Evol. Microbiol.">
        <title>The Global Catalogue of Microorganisms (GCM) 10K type strain sequencing project: providing services to taxonomists for standard genome sequencing and annotation.</title>
        <authorList>
            <consortium name="The Broad Institute Genomics Platform"/>
            <consortium name="The Broad Institute Genome Sequencing Center for Infectious Disease"/>
            <person name="Wu L."/>
            <person name="Ma J."/>
        </authorList>
    </citation>
    <scope>NUCLEOTIDE SEQUENCE [LARGE SCALE GENOMIC DNA]</scope>
    <source>
        <strain evidence="6">KCTC 32465</strain>
    </source>
</reference>
<dbReference type="SUPFAM" id="SSF69593">
    <property type="entry name" value="Glycerol-3-phosphate (1)-acyltransferase"/>
    <property type="match status" value="1"/>
</dbReference>
<name>A0ABQ3CUM3_9RHOB</name>
<dbReference type="EMBL" id="BMZF01000001">
    <property type="protein sequence ID" value="GHA44765.1"/>
    <property type="molecule type" value="Genomic_DNA"/>
</dbReference>
<accession>A0ABQ3CUM3</accession>
<gene>
    <name evidence="5" type="ORF">GCM10008927_07050</name>
</gene>
<dbReference type="PANTHER" id="PTHR10434">
    <property type="entry name" value="1-ACYL-SN-GLYCEROL-3-PHOSPHATE ACYLTRANSFERASE"/>
    <property type="match status" value="1"/>
</dbReference>
<feature type="domain" description="Phospholipid/glycerol acyltransferase" evidence="4">
    <location>
        <begin position="37"/>
        <end position="159"/>
    </location>
</feature>
<dbReference type="PANTHER" id="PTHR10434:SF11">
    <property type="entry name" value="1-ACYL-SN-GLYCEROL-3-PHOSPHATE ACYLTRANSFERASE"/>
    <property type="match status" value="1"/>
</dbReference>
<evidence type="ECO:0000256" key="3">
    <source>
        <dbReference type="ARBA" id="ARBA00023315"/>
    </source>
</evidence>
<dbReference type="InterPro" id="IPR002123">
    <property type="entry name" value="Plipid/glycerol_acylTrfase"/>
</dbReference>
<keyword evidence="6" id="KW-1185">Reference proteome</keyword>
<evidence type="ECO:0000259" key="4">
    <source>
        <dbReference type="SMART" id="SM00563"/>
    </source>
</evidence>
<keyword evidence="2" id="KW-0808">Transferase</keyword>
<comment type="pathway">
    <text evidence="1">Lipid metabolism.</text>
</comment>
<dbReference type="CDD" id="cd07989">
    <property type="entry name" value="LPLAT_AGPAT-like"/>
    <property type="match status" value="1"/>
</dbReference>
<dbReference type="GO" id="GO:0016746">
    <property type="term" value="F:acyltransferase activity"/>
    <property type="evidence" value="ECO:0007669"/>
    <property type="project" value="UniProtKB-KW"/>
</dbReference>
<evidence type="ECO:0000313" key="5">
    <source>
        <dbReference type="EMBL" id="GHA44765.1"/>
    </source>
</evidence>
<protein>
    <submittedName>
        <fullName evidence="5">1-acyl-sn-glycerol-3-phosphate acyltransferase</fullName>
    </submittedName>
</protein>
<comment type="caution">
    <text evidence="5">The sequence shown here is derived from an EMBL/GenBank/DDBJ whole genome shotgun (WGS) entry which is preliminary data.</text>
</comment>
<dbReference type="SMART" id="SM00563">
    <property type="entry name" value="PlsC"/>
    <property type="match status" value="1"/>
</dbReference>
<keyword evidence="3 5" id="KW-0012">Acyltransferase</keyword>
<dbReference type="Pfam" id="PF01553">
    <property type="entry name" value="Acyltransferase"/>
    <property type="match status" value="1"/>
</dbReference>
<evidence type="ECO:0000256" key="1">
    <source>
        <dbReference type="ARBA" id="ARBA00005189"/>
    </source>
</evidence>